<organism evidence="2 3">
    <name type="scientific">Brevundimonas nasdae</name>
    <dbReference type="NCBI Taxonomy" id="172043"/>
    <lineage>
        <taxon>Bacteria</taxon>
        <taxon>Pseudomonadati</taxon>
        <taxon>Pseudomonadota</taxon>
        <taxon>Alphaproteobacteria</taxon>
        <taxon>Caulobacterales</taxon>
        <taxon>Caulobacteraceae</taxon>
        <taxon>Brevundimonas</taxon>
    </lineage>
</organism>
<evidence type="ECO:0000313" key="2">
    <source>
        <dbReference type="EMBL" id="QYC08977.1"/>
    </source>
</evidence>
<proteinExistence type="predicted"/>
<protein>
    <submittedName>
        <fullName evidence="2">Outer membrane beta-barrel protein</fullName>
    </submittedName>
</protein>
<evidence type="ECO:0000256" key="1">
    <source>
        <dbReference type="SAM" id="SignalP"/>
    </source>
</evidence>
<dbReference type="EMBL" id="CP080034">
    <property type="protein sequence ID" value="QYC08977.1"/>
    <property type="molecule type" value="Genomic_DNA"/>
</dbReference>
<sequence>MSVMRKGLALVAAVTTIAPAGMASAQSSNSALRAALAQSGDLFARDRAVAVRDRAHPEYEALGLPAGAFTVFPRLQADVEFNDNVYATENGAVDDIIFRVKPELAVESGWSRHFLQAYVRGDFSRYSDYGTEDTNNWGIGSSGRVDINRAANIAFGADYAELTEPRTSSNTPVASAKPIEYDLTQAFIAATRVTGRLKLSGRGDFRSFDYRNGETLTGAVIDQTNRDRDVSSLSGRVDYAFSPATAFFVQVTGNDRSYKVASTPTDPNRDSSGYEALVGVNFEVGAVARGELAVGYISQEYDSAAFSNIDGFGARAQVQWFPTELTTLTVTGSRTIEDSGIVGSGGYLSNGVGLAVDHELLRNVILSANTNFNRDEYNGIDRDDDRFSIAAGGTYLLNRNLGVSLTASHLKQSSDGANAGVKYNVNRVMLSLVSQF</sequence>
<dbReference type="Proteomes" id="UP000824334">
    <property type="component" value="Chromosome"/>
</dbReference>
<dbReference type="GeneID" id="94375607"/>
<dbReference type="InterPro" id="IPR018759">
    <property type="entry name" value="BBP2_2"/>
</dbReference>
<evidence type="ECO:0000313" key="3">
    <source>
        <dbReference type="Proteomes" id="UP000824334"/>
    </source>
</evidence>
<feature type="chain" id="PRO_5046013059" evidence="1">
    <location>
        <begin position="26"/>
        <end position="436"/>
    </location>
</feature>
<gene>
    <name evidence="2" type="ORF">KWG56_10030</name>
</gene>
<keyword evidence="1" id="KW-0732">Signal</keyword>
<dbReference type="Pfam" id="PF10082">
    <property type="entry name" value="BBP2_2"/>
    <property type="match status" value="1"/>
</dbReference>
<name>A0ABX8TCS3_9CAUL</name>
<accession>A0ABX8TCS3</accession>
<keyword evidence="3" id="KW-1185">Reference proteome</keyword>
<dbReference type="RefSeq" id="WP_219354650.1">
    <property type="nucleotide sequence ID" value="NZ_CP080034.1"/>
</dbReference>
<feature type="signal peptide" evidence="1">
    <location>
        <begin position="1"/>
        <end position="25"/>
    </location>
</feature>
<reference evidence="2 3" key="1">
    <citation type="submission" date="2021-07" db="EMBL/GenBank/DDBJ databases">
        <title>Isolation and characterization of bacteria from a gold mining with a capacity of golden bioaccumulation.</title>
        <authorList>
            <person name="Yang X.J."/>
        </authorList>
    </citation>
    <scope>NUCLEOTIDE SEQUENCE [LARGE SCALE GENOMIC DNA]</scope>
    <source>
        <strain evidence="2 3">Au29</strain>
    </source>
</reference>